<dbReference type="EMBL" id="BSFI01000008">
    <property type="protein sequence ID" value="GLK68837.1"/>
    <property type="molecule type" value="Genomic_DNA"/>
</dbReference>
<evidence type="ECO:0000313" key="5">
    <source>
        <dbReference type="Proteomes" id="UP001143372"/>
    </source>
</evidence>
<keyword evidence="5" id="KW-1185">Reference proteome</keyword>
<comment type="caution">
    <text evidence="4">The sequence shown here is derived from an EMBL/GenBank/DDBJ whole genome shotgun (WGS) entry which is preliminary data.</text>
</comment>
<dbReference type="NCBIfam" id="TIGR00696">
    <property type="entry name" value="wecG_tagA_cpsF"/>
    <property type="match status" value="1"/>
</dbReference>
<dbReference type="PANTHER" id="PTHR34136:SF1">
    <property type="entry name" value="UDP-N-ACETYL-D-MANNOSAMINURONIC ACID TRANSFERASE"/>
    <property type="match status" value="1"/>
</dbReference>
<feature type="region of interest" description="Disordered" evidence="3">
    <location>
        <begin position="1"/>
        <end position="38"/>
    </location>
</feature>
<sequence>MNTAATGRDRPGPPPASFPADAARTNRSQTPQTEPPADARVSFLGVRFDQLTLKEAASLILSRPEGSPFAPVVTPNASHVVRIERSEELAFAYSRAWLCLNDSRAIELLARWKGLDLPAVPGADLVVELLADPQFARSAPVLLVGGDTELFKNFISTVGLLNAVHYDAPMGLLSNREAFEETVAFIEAHPAQFVFLAIGSPQQEMLAERLRRRRIATGVGLCIGASVEFLTGRRRRAPAWVSRWRIEWLFRLACEPRRLWRRYLVESPKILRLFLREKRR</sequence>
<organism evidence="4 5">
    <name type="scientific">Hansschlegelia plantiphila</name>
    <dbReference type="NCBI Taxonomy" id="374655"/>
    <lineage>
        <taxon>Bacteria</taxon>
        <taxon>Pseudomonadati</taxon>
        <taxon>Pseudomonadota</taxon>
        <taxon>Alphaproteobacteria</taxon>
        <taxon>Hyphomicrobiales</taxon>
        <taxon>Methylopilaceae</taxon>
        <taxon>Hansschlegelia</taxon>
    </lineage>
</organism>
<accession>A0A9W6J175</accession>
<dbReference type="GO" id="GO:0016758">
    <property type="term" value="F:hexosyltransferase activity"/>
    <property type="evidence" value="ECO:0007669"/>
    <property type="project" value="TreeGrafter"/>
</dbReference>
<dbReference type="AlphaFoldDB" id="A0A9W6J175"/>
<evidence type="ECO:0000313" key="4">
    <source>
        <dbReference type="EMBL" id="GLK68837.1"/>
    </source>
</evidence>
<evidence type="ECO:0000256" key="1">
    <source>
        <dbReference type="ARBA" id="ARBA00022676"/>
    </source>
</evidence>
<gene>
    <name evidence="4" type="ORF">GCM10008179_24750</name>
</gene>
<keyword evidence="1" id="KW-0328">Glycosyltransferase</keyword>
<keyword evidence="2 4" id="KW-0808">Transferase</keyword>
<name>A0A9W6J175_9HYPH</name>
<reference evidence="4" key="1">
    <citation type="journal article" date="2014" name="Int. J. Syst. Evol. Microbiol.">
        <title>Complete genome sequence of Corynebacterium casei LMG S-19264T (=DSM 44701T), isolated from a smear-ripened cheese.</title>
        <authorList>
            <consortium name="US DOE Joint Genome Institute (JGI-PGF)"/>
            <person name="Walter F."/>
            <person name="Albersmeier A."/>
            <person name="Kalinowski J."/>
            <person name="Ruckert C."/>
        </authorList>
    </citation>
    <scope>NUCLEOTIDE SEQUENCE</scope>
    <source>
        <strain evidence="4">VKM B-2347</strain>
    </source>
</reference>
<dbReference type="InterPro" id="IPR004629">
    <property type="entry name" value="WecG_TagA_CpsF"/>
</dbReference>
<protein>
    <submittedName>
        <fullName evidence="4">Glycosyl transferase</fullName>
    </submittedName>
</protein>
<dbReference type="Pfam" id="PF03808">
    <property type="entry name" value="Glyco_tran_WecG"/>
    <property type="match status" value="1"/>
</dbReference>
<reference evidence="4" key="2">
    <citation type="submission" date="2023-01" db="EMBL/GenBank/DDBJ databases">
        <authorList>
            <person name="Sun Q."/>
            <person name="Evtushenko L."/>
        </authorList>
    </citation>
    <scope>NUCLEOTIDE SEQUENCE</scope>
    <source>
        <strain evidence="4">VKM B-2347</strain>
    </source>
</reference>
<evidence type="ECO:0000256" key="3">
    <source>
        <dbReference type="SAM" id="MobiDB-lite"/>
    </source>
</evidence>
<proteinExistence type="predicted"/>
<dbReference type="Proteomes" id="UP001143372">
    <property type="component" value="Unassembled WGS sequence"/>
</dbReference>
<dbReference type="RefSeq" id="WP_271169052.1">
    <property type="nucleotide sequence ID" value="NZ_BSFI01000008.1"/>
</dbReference>
<dbReference type="CDD" id="cd06533">
    <property type="entry name" value="Glyco_transf_WecG_TagA"/>
    <property type="match status" value="1"/>
</dbReference>
<dbReference type="PANTHER" id="PTHR34136">
    <property type="match status" value="1"/>
</dbReference>
<evidence type="ECO:0000256" key="2">
    <source>
        <dbReference type="ARBA" id="ARBA00022679"/>
    </source>
</evidence>